<evidence type="ECO:0000256" key="3">
    <source>
        <dbReference type="ARBA" id="ARBA00023163"/>
    </source>
</evidence>
<evidence type="ECO:0000259" key="4">
    <source>
        <dbReference type="PROSITE" id="PS51063"/>
    </source>
</evidence>
<dbReference type="InterPro" id="IPR036390">
    <property type="entry name" value="WH_DNA-bd_sf"/>
</dbReference>
<protein>
    <submittedName>
        <fullName evidence="5">CRP-like cAMP-binding protein</fullName>
    </submittedName>
</protein>
<name>A0A7W9BRD8_9SPHN</name>
<dbReference type="InterPro" id="IPR014710">
    <property type="entry name" value="RmlC-like_jellyroll"/>
</dbReference>
<dbReference type="Proteomes" id="UP000546701">
    <property type="component" value="Unassembled WGS sequence"/>
</dbReference>
<dbReference type="InterPro" id="IPR000595">
    <property type="entry name" value="cNMP-bd_dom"/>
</dbReference>
<dbReference type="InterPro" id="IPR018490">
    <property type="entry name" value="cNMP-bd_dom_sf"/>
</dbReference>
<dbReference type="SUPFAM" id="SSF51206">
    <property type="entry name" value="cAMP-binding domain-like"/>
    <property type="match status" value="1"/>
</dbReference>
<dbReference type="GO" id="GO:0006355">
    <property type="term" value="P:regulation of DNA-templated transcription"/>
    <property type="evidence" value="ECO:0007669"/>
    <property type="project" value="InterPro"/>
</dbReference>
<dbReference type="RefSeq" id="WP_157176558.1">
    <property type="nucleotide sequence ID" value="NZ_WRPJ01000004.1"/>
</dbReference>
<dbReference type="SUPFAM" id="SSF46785">
    <property type="entry name" value="Winged helix' DNA-binding domain"/>
    <property type="match status" value="1"/>
</dbReference>
<dbReference type="OrthoDB" id="6155297at2"/>
<dbReference type="Gene3D" id="1.10.10.10">
    <property type="entry name" value="Winged helix-like DNA-binding domain superfamily/Winged helix DNA-binding domain"/>
    <property type="match status" value="1"/>
</dbReference>
<dbReference type="GO" id="GO:0003677">
    <property type="term" value="F:DNA binding"/>
    <property type="evidence" value="ECO:0007669"/>
    <property type="project" value="UniProtKB-KW"/>
</dbReference>
<feature type="domain" description="HTH crp-type" evidence="4">
    <location>
        <begin position="126"/>
        <end position="200"/>
    </location>
</feature>
<dbReference type="InterPro" id="IPR036388">
    <property type="entry name" value="WH-like_DNA-bd_sf"/>
</dbReference>
<gene>
    <name evidence="5" type="ORF">FHS99_001236</name>
</gene>
<accession>A0A7W9BRD8</accession>
<dbReference type="SMART" id="SM00419">
    <property type="entry name" value="HTH_CRP"/>
    <property type="match status" value="1"/>
</dbReference>
<evidence type="ECO:0000313" key="5">
    <source>
        <dbReference type="EMBL" id="MBB5728758.1"/>
    </source>
</evidence>
<evidence type="ECO:0000313" key="6">
    <source>
        <dbReference type="Proteomes" id="UP000546701"/>
    </source>
</evidence>
<dbReference type="Pfam" id="PF13545">
    <property type="entry name" value="HTH_Crp_2"/>
    <property type="match status" value="1"/>
</dbReference>
<dbReference type="EMBL" id="JACIJR010000003">
    <property type="protein sequence ID" value="MBB5728758.1"/>
    <property type="molecule type" value="Genomic_DNA"/>
</dbReference>
<proteinExistence type="predicted"/>
<dbReference type="Gene3D" id="2.60.120.10">
    <property type="entry name" value="Jelly Rolls"/>
    <property type="match status" value="1"/>
</dbReference>
<evidence type="ECO:0000256" key="1">
    <source>
        <dbReference type="ARBA" id="ARBA00023015"/>
    </source>
</evidence>
<sequence>MSGLLALGGSLKRYAAHTDFVRVGELIDHSCLIVDGLVGRFGQNGDGLRQISGLYISGDMADLPSVVSPRAGWGIGALTVTTIVRIPHADLRRLAGRHPGVAEALWRDCVVDGSIFSEWVVNVGRRNALSRIAHLFCEMAIRCEQAGLGSRTSFPLPITQWDLGDATGLTSVHVNRTLKELRMASVADLRSGVVSVHDWDKLVSVGDFDPAFLLLDSPAPRITDAA</sequence>
<dbReference type="PROSITE" id="PS51063">
    <property type="entry name" value="HTH_CRP_2"/>
    <property type="match status" value="1"/>
</dbReference>
<keyword evidence="2" id="KW-0238">DNA-binding</keyword>
<reference evidence="5 6" key="1">
    <citation type="submission" date="2020-08" db="EMBL/GenBank/DDBJ databases">
        <title>Genomic Encyclopedia of Type Strains, Phase IV (KMG-IV): sequencing the most valuable type-strain genomes for metagenomic binning, comparative biology and taxonomic classification.</title>
        <authorList>
            <person name="Goeker M."/>
        </authorList>
    </citation>
    <scope>NUCLEOTIDE SEQUENCE [LARGE SCALE GENOMIC DNA]</scope>
    <source>
        <strain evidence="5 6">DSM 103336</strain>
    </source>
</reference>
<comment type="caution">
    <text evidence="5">The sequence shown here is derived from an EMBL/GenBank/DDBJ whole genome shotgun (WGS) entry which is preliminary data.</text>
</comment>
<dbReference type="CDD" id="cd00038">
    <property type="entry name" value="CAP_ED"/>
    <property type="match status" value="1"/>
</dbReference>
<organism evidence="5 6">
    <name type="scientific">Sphingomonas prati</name>
    <dbReference type="NCBI Taxonomy" id="1843237"/>
    <lineage>
        <taxon>Bacteria</taxon>
        <taxon>Pseudomonadati</taxon>
        <taxon>Pseudomonadota</taxon>
        <taxon>Alphaproteobacteria</taxon>
        <taxon>Sphingomonadales</taxon>
        <taxon>Sphingomonadaceae</taxon>
        <taxon>Sphingomonas</taxon>
    </lineage>
</organism>
<dbReference type="InterPro" id="IPR012318">
    <property type="entry name" value="HTH_CRP"/>
</dbReference>
<keyword evidence="3" id="KW-0804">Transcription</keyword>
<evidence type="ECO:0000256" key="2">
    <source>
        <dbReference type="ARBA" id="ARBA00023125"/>
    </source>
</evidence>
<dbReference type="AlphaFoldDB" id="A0A7W9BRD8"/>
<keyword evidence="1" id="KW-0805">Transcription regulation</keyword>
<keyword evidence="6" id="KW-1185">Reference proteome</keyword>